<dbReference type="Proteomes" id="UP000583419">
    <property type="component" value="Unassembled WGS sequence"/>
</dbReference>
<accession>A0A848D5F5</accession>
<dbReference type="InterPro" id="IPR007527">
    <property type="entry name" value="Znf_SWIM"/>
</dbReference>
<dbReference type="RefSeq" id="WP_168974140.1">
    <property type="nucleotide sequence ID" value="NZ_JABAGJ010000013.1"/>
</dbReference>
<keyword evidence="1" id="KW-0862">Zinc</keyword>
<dbReference type="EMBL" id="JABAGJ010000013">
    <property type="protein sequence ID" value="NMF03116.1"/>
    <property type="molecule type" value="Genomic_DNA"/>
</dbReference>
<evidence type="ECO:0000313" key="4">
    <source>
        <dbReference type="Proteomes" id="UP000583419"/>
    </source>
</evidence>
<reference evidence="3 4" key="1">
    <citation type="submission" date="2020-04" db="EMBL/GenBank/DDBJ databases">
        <authorList>
            <person name="Hitch T.C.A."/>
            <person name="Wylensek D."/>
            <person name="Clavel T."/>
        </authorList>
    </citation>
    <scope>NUCLEOTIDE SEQUENCE [LARGE SCALE GENOMIC DNA]</scope>
    <source>
        <strain evidence="3 4">WCA-130-P53-4B</strain>
    </source>
</reference>
<protein>
    <recommendedName>
        <fullName evidence="2">SWIM-type domain-containing protein</fullName>
    </recommendedName>
</protein>
<dbReference type="Pfam" id="PF04434">
    <property type="entry name" value="SWIM"/>
    <property type="match status" value="1"/>
</dbReference>
<dbReference type="AlphaFoldDB" id="A0A848D5F5"/>
<organism evidence="3 4">
    <name type="scientific">Bifidobacterium boum</name>
    <dbReference type="NCBI Taxonomy" id="78343"/>
    <lineage>
        <taxon>Bacteria</taxon>
        <taxon>Bacillati</taxon>
        <taxon>Actinomycetota</taxon>
        <taxon>Actinomycetes</taxon>
        <taxon>Bifidobacteriales</taxon>
        <taxon>Bifidobacteriaceae</taxon>
        <taxon>Bifidobacterium</taxon>
    </lineage>
</organism>
<dbReference type="GO" id="GO:0008270">
    <property type="term" value="F:zinc ion binding"/>
    <property type="evidence" value="ECO:0007669"/>
    <property type="project" value="UniProtKB-KW"/>
</dbReference>
<comment type="caution">
    <text evidence="3">The sequence shown here is derived from an EMBL/GenBank/DDBJ whole genome shotgun (WGS) entry which is preliminary data.</text>
</comment>
<sequence length="412" mass="46759">MGRVGQLKDFSSLFDARILERSRGYRDAGMVTSVAQSADDGDLWHARVAGTLGFYDVDIRIHRGMVISAACTCPYGQKHSYCKHVGAVLLTIADRQGERDRRSSGDTLPDDASKAVRWYWHSQFPGGVSGDAVDVLDEQDWDAVRRVLESGLGMSDAQSRLVSLIRSNGSYAKQQSCDGCNGGETVANMRLLVPLIRPTDITQLPHGWFTVLEAAYEHLSDRAGLRRLYRMYILMARTLPEAVYVQRLRSVSGEQWQEDCDAIVDFANRHPFEITYGGNNPAYERLLREEQLTQAAASYCYRGSDNHSWMYLLDLVAQADPERCKSWLNVMLLEPDSELYRMHSDDSARYVEAWIRRIETVFGEDFASDLAFRIISMFPRRDRLRARLEPYCNADDEAKETEAVNELADNPR</sequence>
<feature type="domain" description="SWIM-type" evidence="2">
    <location>
        <begin position="55"/>
        <end position="93"/>
    </location>
</feature>
<evidence type="ECO:0000256" key="1">
    <source>
        <dbReference type="PROSITE-ProRule" id="PRU00325"/>
    </source>
</evidence>
<evidence type="ECO:0000313" key="3">
    <source>
        <dbReference type="EMBL" id="NMF03116.1"/>
    </source>
</evidence>
<proteinExistence type="predicted"/>
<name>A0A848D5F5_9BIFI</name>
<evidence type="ECO:0000259" key="2">
    <source>
        <dbReference type="PROSITE" id="PS50966"/>
    </source>
</evidence>
<dbReference type="PROSITE" id="PS50966">
    <property type="entry name" value="ZF_SWIM"/>
    <property type="match status" value="1"/>
</dbReference>
<keyword evidence="1" id="KW-0863">Zinc-finger</keyword>
<keyword evidence="1" id="KW-0479">Metal-binding</keyword>
<gene>
    <name evidence="3" type="ORF">HF843_08095</name>
</gene>